<evidence type="ECO:0000256" key="1">
    <source>
        <dbReference type="ARBA" id="ARBA00006479"/>
    </source>
</evidence>
<dbReference type="EMBL" id="BAABHK010000002">
    <property type="protein sequence ID" value="GAA4623193.1"/>
    <property type="molecule type" value="Genomic_DNA"/>
</dbReference>
<name>A0ABP8U7Q2_9ACTN</name>
<dbReference type="InterPro" id="IPR036390">
    <property type="entry name" value="WH_DNA-bd_sf"/>
</dbReference>
<dbReference type="Gene3D" id="3.30.420.40">
    <property type="match status" value="2"/>
</dbReference>
<dbReference type="InterPro" id="IPR043129">
    <property type="entry name" value="ATPase_NBD"/>
</dbReference>
<accession>A0ABP8U7Q2</accession>
<comment type="caution">
    <text evidence="2">The sequence shown here is derived from an EMBL/GenBank/DDBJ whole genome shotgun (WGS) entry which is preliminary data.</text>
</comment>
<dbReference type="InterPro" id="IPR036388">
    <property type="entry name" value="WH-like_DNA-bd_sf"/>
</dbReference>
<evidence type="ECO:0000313" key="2">
    <source>
        <dbReference type="EMBL" id="GAA4623193.1"/>
    </source>
</evidence>
<reference evidence="3" key="1">
    <citation type="journal article" date="2019" name="Int. J. Syst. Evol. Microbiol.">
        <title>The Global Catalogue of Microorganisms (GCM) 10K type strain sequencing project: providing services to taxonomists for standard genome sequencing and annotation.</title>
        <authorList>
            <consortium name="The Broad Institute Genomics Platform"/>
            <consortium name="The Broad Institute Genome Sequencing Center for Infectious Disease"/>
            <person name="Wu L."/>
            <person name="Ma J."/>
        </authorList>
    </citation>
    <scope>NUCLEOTIDE SEQUENCE [LARGE SCALE GENOMIC DNA]</scope>
    <source>
        <strain evidence="3">JCM 17939</strain>
    </source>
</reference>
<protein>
    <submittedName>
        <fullName evidence="2">ROK family transcriptional regulator</fullName>
    </submittedName>
</protein>
<dbReference type="InterPro" id="IPR000600">
    <property type="entry name" value="ROK"/>
</dbReference>
<gene>
    <name evidence="2" type="ORF">GCM10023196_018410</name>
</gene>
<dbReference type="SUPFAM" id="SSF46785">
    <property type="entry name" value="Winged helix' DNA-binding domain"/>
    <property type="match status" value="1"/>
</dbReference>
<sequence length="393" mass="40948">MTHGLETAGLRGAERRVVELLDQHEALNRAELARLAALPVSTVTGATARLLARGVLEEAPKSGHDPAPVRGRPATTLRLVRRASLVGAVVVTHRVVRAALVSTDGRLYGRVEAPYDWLQCPDIVAEVARLLATAREKAAGPASLDHVVLGVPFPYQQGVGFSRLEASVARPADPPPMSAWLFRDLAPDLTAAFAVPATVDNECNLAALGEVAFGAARGRQHVIYLKLVTGMGAGLIVNGRLVRGSNGLAGELSHLHVDAAGPMCRCGARGCLGTVASPDHILDAARPLLGADVSIYDILGLVAQGDPAVRRVLDDLGRLVGQHLAPACVMLNPQMIVVDGTLGPAAAPVIEGLHDGLRRHMPAGAYQALTLTVGKLGDDAELLGAAQVARTPA</sequence>
<proteinExistence type="inferred from homology"/>
<dbReference type="RefSeq" id="WP_345430223.1">
    <property type="nucleotide sequence ID" value="NZ_BAABHK010000002.1"/>
</dbReference>
<comment type="similarity">
    <text evidence="1">Belongs to the ROK (NagC/XylR) family.</text>
</comment>
<dbReference type="Gene3D" id="1.10.10.10">
    <property type="entry name" value="Winged helix-like DNA-binding domain superfamily/Winged helix DNA-binding domain"/>
    <property type="match status" value="1"/>
</dbReference>
<keyword evidence="3" id="KW-1185">Reference proteome</keyword>
<dbReference type="PANTHER" id="PTHR18964">
    <property type="entry name" value="ROK (REPRESSOR, ORF, KINASE) FAMILY"/>
    <property type="match status" value="1"/>
</dbReference>
<dbReference type="PANTHER" id="PTHR18964:SF173">
    <property type="entry name" value="GLUCOKINASE"/>
    <property type="match status" value="1"/>
</dbReference>
<dbReference type="Pfam" id="PF00480">
    <property type="entry name" value="ROK"/>
    <property type="match status" value="1"/>
</dbReference>
<dbReference type="Proteomes" id="UP001501442">
    <property type="component" value="Unassembled WGS sequence"/>
</dbReference>
<dbReference type="SUPFAM" id="SSF53067">
    <property type="entry name" value="Actin-like ATPase domain"/>
    <property type="match status" value="1"/>
</dbReference>
<evidence type="ECO:0000313" key="3">
    <source>
        <dbReference type="Proteomes" id="UP001501442"/>
    </source>
</evidence>
<organism evidence="2 3">
    <name type="scientific">Actinoallomurus vinaceus</name>
    <dbReference type="NCBI Taxonomy" id="1080074"/>
    <lineage>
        <taxon>Bacteria</taxon>
        <taxon>Bacillati</taxon>
        <taxon>Actinomycetota</taxon>
        <taxon>Actinomycetes</taxon>
        <taxon>Streptosporangiales</taxon>
        <taxon>Thermomonosporaceae</taxon>
        <taxon>Actinoallomurus</taxon>
    </lineage>
</organism>